<evidence type="ECO:0000256" key="3">
    <source>
        <dbReference type="ARBA" id="ARBA00023125"/>
    </source>
</evidence>
<comment type="subunit">
    <text evidence="6">Homotetramer. Forms an RuvA(8)-RuvB(12)-Holliday junction (HJ) complex. HJ DNA is sandwiched between 2 RuvA tetramers; dsDNA enters through RuvA and exits via RuvB. An RuvB hexamer assembles on each DNA strand where it exits the tetramer. Each RuvB hexamer is contacted by two RuvA subunits (via domain III) on 2 adjacent RuvB subunits; this complex drives branch migration. In the full resolvosome a probable DNA-RuvA(4)-RuvB(12)-RuvC(2) complex forms which resolves the HJ.</text>
</comment>
<dbReference type="GO" id="GO:0009378">
    <property type="term" value="F:four-way junction helicase activity"/>
    <property type="evidence" value="ECO:0007669"/>
    <property type="project" value="InterPro"/>
</dbReference>
<dbReference type="InterPro" id="IPR011114">
    <property type="entry name" value="RuvA_C"/>
</dbReference>
<dbReference type="GO" id="GO:0006281">
    <property type="term" value="P:DNA repair"/>
    <property type="evidence" value="ECO:0007669"/>
    <property type="project" value="UniProtKB-UniRule"/>
</dbReference>
<dbReference type="GO" id="GO:0005524">
    <property type="term" value="F:ATP binding"/>
    <property type="evidence" value="ECO:0007669"/>
    <property type="project" value="InterPro"/>
</dbReference>
<dbReference type="GO" id="GO:0006310">
    <property type="term" value="P:DNA recombination"/>
    <property type="evidence" value="ECO:0007669"/>
    <property type="project" value="UniProtKB-UniRule"/>
</dbReference>
<dbReference type="Pfam" id="PF14520">
    <property type="entry name" value="HHH_5"/>
    <property type="match status" value="1"/>
</dbReference>
<dbReference type="GO" id="GO:0048476">
    <property type="term" value="C:Holliday junction resolvase complex"/>
    <property type="evidence" value="ECO:0007669"/>
    <property type="project" value="UniProtKB-UniRule"/>
</dbReference>
<dbReference type="Gene3D" id="1.10.150.20">
    <property type="entry name" value="5' to 3' exonuclease, C-terminal subdomain"/>
    <property type="match status" value="1"/>
</dbReference>
<evidence type="ECO:0000259" key="7">
    <source>
        <dbReference type="SMART" id="SM00278"/>
    </source>
</evidence>
<comment type="subcellular location">
    <subcellularLocation>
        <location evidence="6">Cytoplasm</location>
    </subcellularLocation>
</comment>
<dbReference type="Gene3D" id="2.40.50.140">
    <property type="entry name" value="Nucleic acid-binding proteins"/>
    <property type="match status" value="1"/>
</dbReference>
<dbReference type="AlphaFoldDB" id="A0A419SJ26"/>
<keyword evidence="5 6" id="KW-0234">DNA repair</keyword>
<dbReference type="OrthoDB" id="5293449at2"/>
<dbReference type="Proteomes" id="UP000284219">
    <property type="component" value="Unassembled WGS sequence"/>
</dbReference>
<evidence type="ECO:0000256" key="2">
    <source>
        <dbReference type="ARBA" id="ARBA00022763"/>
    </source>
</evidence>
<evidence type="ECO:0000256" key="4">
    <source>
        <dbReference type="ARBA" id="ARBA00023172"/>
    </source>
</evidence>
<reference evidence="8 9" key="1">
    <citation type="submission" date="2016-08" db="EMBL/GenBank/DDBJ databases">
        <title>Novel Firmicute Genomes.</title>
        <authorList>
            <person name="Poppleton D.I."/>
            <person name="Gribaldo S."/>
        </authorList>
    </citation>
    <scope>NUCLEOTIDE SEQUENCE [LARGE SCALE GENOMIC DNA]</scope>
    <source>
        <strain evidence="8 9">RAOx-1</strain>
    </source>
</reference>
<feature type="domain" description="Helix-hairpin-helix DNA-binding motif class 1" evidence="7">
    <location>
        <begin position="106"/>
        <end position="125"/>
    </location>
</feature>
<dbReference type="EMBL" id="MCHY01000008">
    <property type="protein sequence ID" value="RKD23918.1"/>
    <property type="molecule type" value="Genomic_DNA"/>
</dbReference>
<evidence type="ECO:0000256" key="6">
    <source>
        <dbReference type="HAMAP-Rule" id="MF_00031"/>
    </source>
</evidence>
<dbReference type="GO" id="GO:0005737">
    <property type="term" value="C:cytoplasm"/>
    <property type="evidence" value="ECO:0007669"/>
    <property type="project" value="UniProtKB-SubCell"/>
</dbReference>
<evidence type="ECO:0000256" key="1">
    <source>
        <dbReference type="ARBA" id="ARBA00022490"/>
    </source>
</evidence>
<dbReference type="GO" id="GO:0009379">
    <property type="term" value="C:Holliday junction helicase complex"/>
    <property type="evidence" value="ECO:0007669"/>
    <property type="project" value="InterPro"/>
</dbReference>
<dbReference type="SMART" id="SM00278">
    <property type="entry name" value="HhH1"/>
    <property type="match status" value="2"/>
</dbReference>
<sequence length="208" mass="22945">MIDFIDGQVEYVESDSVVLETTQGIGYRIFCPNPYAMKVKESLRVYTHHHVRDDAISLYGFRSRDKRGLFRKLLDVTGIGPRGALAIIAAAEPHQIVTAVQHEDMNFLTKFPGVGKKTAGRMILELKDKLNEFLIPGSADGLLADPMAEGQTIQTSSSITTAFNEASEALLALGYSENEVRKVMAKLHGETDSTEELIKKALQLFISS</sequence>
<keyword evidence="4 6" id="KW-0233">DNA recombination</keyword>
<proteinExistence type="inferred from homology"/>
<dbReference type="Pfam" id="PF01330">
    <property type="entry name" value="RuvA_N"/>
    <property type="match status" value="1"/>
</dbReference>
<keyword evidence="8" id="KW-0378">Hydrolase</keyword>
<comment type="similarity">
    <text evidence="6">Belongs to the RuvA family.</text>
</comment>
<dbReference type="SUPFAM" id="SSF50249">
    <property type="entry name" value="Nucleic acid-binding proteins"/>
    <property type="match status" value="1"/>
</dbReference>
<protein>
    <recommendedName>
        <fullName evidence="6">Holliday junction branch migration complex subunit RuvA</fullName>
    </recommendedName>
</protein>
<feature type="domain" description="Helix-hairpin-helix DNA-binding motif class 1" evidence="7">
    <location>
        <begin position="71"/>
        <end position="90"/>
    </location>
</feature>
<dbReference type="InterPro" id="IPR003583">
    <property type="entry name" value="Hlx-hairpin-Hlx_DNA-bd_motif"/>
</dbReference>
<keyword evidence="8" id="KW-0347">Helicase</keyword>
<dbReference type="CDD" id="cd14332">
    <property type="entry name" value="UBA_RuvA_C"/>
    <property type="match status" value="1"/>
</dbReference>
<comment type="caution">
    <text evidence="6">Lacks conserved residue(s) required for the propagation of feature annotation.</text>
</comment>
<keyword evidence="1 6" id="KW-0963">Cytoplasm</keyword>
<name>A0A419SJ26_9BACL</name>
<dbReference type="InterPro" id="IPR036267">
    <property type="entry name" value="RuvA_C_sf"/>
</dbReference>
<dbReference type="InterPro" id="IPR010994">
    <property type="entry name" value="RuvA_2-like"/>
</dbReference>
<comment type="function">
    <text evidence="6">The RuvA-RuvB-RuvC complex processes Holliday junction (HJ) DNA during genetic recombination and DNA repair, while the RuvA-RuvB complex plays an important role in the rescue of blocked DNA replication forks via replication fork reversal (RFR). RuvA specifically binds to HJ cruciform DNA, conferring on it an open structure. The RuvB hexamer acts as an ATP-dependent pump, pulling dsDNA into and through the RuvAB complex. HJ branch migration allows RuvC to scan DNA until it finds its consensus sequence, where it cleaves and resolves the cruciform DNA.</text>
</comment>
<dbReference type="Gene3D" id="1.10.8.10">
    <property type="entry name" value="DNA helicase RuvA subunit, C-terminal domain"/>
    <property type="match status" value="1"/>
</dbReference>
<feature type="region of interest" description="Domain III" evidence="6">
    <location>
        <begin position="158"/>
        <end position="208"/>
    </location>
</feature>
<gene>
    <name evidence="6" type="primary">ruvA</name>
    <name evidence="8" type="ORF">BEP19_05690</name>
</gene>
<organism evidence="8 9">
    <name type="scientific">Ammoniphilus oxalaticus</name>
    <dbReference type="NCBI Taxonomy" id="66863"/>
    <lineage>
        <taxon>Bacteria</taxon>
        <taxon>Bacillati</taxon>
        <taxon>Bacillota</taxon>
        <taxon>Bacilli</taxon>
        <taxon>Bacillales</taxon>
        <taxon>Paenibacillaceae</taxon>
        <taxon>Aneurinibacillus group</taxon>
        <taxon>Ammoniphilus</taxon>
    </lineage>
</organism>
<dbReference type="InterPro" id="IPR013849">
    <property type="entry name" value="DNA_helicase_Holl-junc_RuvA_I"/>
</dbReference>
<dbReference type="RefSeq" id="WP_120189148.1">
    <property type="nucleotide sequence ID" value="NZ_MCHY01000008.1"/>
</dbReference>
<keyword evidence="8" id="KW-0067">ATP-binding</keyword>
<dbReference type="SUPFAM" id="SSF46929">
    <property type="entry name" value="DNA helicase RuvA subunit, C-terminal domain"/>
    <property type="match status" value="1"/>
</dbReference>
<dbReference type="InterPro" id="IPR000085">
    <property type="entry name" value="RuvA"/>
</dbReference>
<dbReference type="Pfam" id="PF07499">
    <property type="entry name" value="RuvA_C"/>
    <property type="match status" value="1"/>
</dbReference>
<dbReference type="HAMAP" id="MF_00031">
    <property type="entry name" value="DNA_HJ_migration_RuvA"/>
    <property type="match status" value="1"/>
</dbReference>
<keyword evidence="9" id="KW-1185">Reference proteome</keyword>
<dbReference type="SUPFAM" id="SSF47781">
    <property type="entry name" value="RuvA domain 2-like"/>
    <property type="match status" value="1"/>
</dbReference>
<evidence type="ECO:0000313" key="8">
    <source>
        <dbReference type="EMBL" id="RKD23918.1"/>
    </source>
</evidence>
<keyword evidence="8" id="KW-0547">Nucleotide-binding</keyword>
<dbReference type="NCBIfam" id="TIGR00084">
    <property type="entry name" value="ruvA"/>
    <property type="match status" value="1"/>
</dbReference>
<evidence type="ECO:0000313" key="9">
    <source>
        <dbReference type="Proteomes" id="UP000284219"/>
    </source>
</evidence>
<comment type="domain">
    <text evidence="6">Has three domains with a flexible linker between the domains II and III and assumes an 'L' shape. Domain III is highly mobile and contacts RuvB.</text>
</comment>
<keyword evidence="2 6" id="KW-0227">DNA damage</keyword>
<comment type="caution">
    <text evidence="8">The sequence shown here is derived from an EMBL/GenBank/DDBJ whole genome shotgun (WGS) entry which is preliminary data.</text>
</comment>
<dbReference type="InterPro" id="IPR012340">
    <property type="entry name" value="NA-bd_OB-fold"/>
</dbReference>
<evidence type="ECO:0000256" key="5">
    <source>
        <dbReference type="ARBA" id="ARBA00023204"/>
    </source>
</evidence>
<accession>A0A419SJ26</accession>
<dbReference type="GO" id="GO:0000400">
    <property type="term" value="F:four-way junction DNA binding"/>
    <property type="evidence" value="ECO:0007669"/>
    <property type="project" value="UniProtKB-UniRule"/>
</dbReference>
<keyword evidence="3 6" id="KW-0238">DNA-binding</keyword>